<evidence type="ECO:0000256" key="2">
    <source>
        <dbReference type="ARBA" id="ARBA00012438"/>
    </source>
</evidence>
<gene>
    <name evidence="7" type="ORF">F2Y87_31005</name>
</gene>
<dbReference type="PROSITE" id="PS50110">
    <property type="entry name" value="RESPONSE_REGULATORY"/>
    <property type="match status" value="1"/>
</dbReference>
<feature type="domain" description="Histidine kinase" evidence="5">
    <location>
        <begin position="1"/>
        <end position="128"/>
    </location>
</feature>
<dbReference type="CDD" id="cd00075">
    <property type="entry name" value="HATPase"/>
    <property type="match status" value="1"/>
</dbReference>
<dbReference type="InterPro" id="IPR005467">
    <property type="entry name" value="His_kinase_dom"/>
</dbReference>
<evidence type="ECO:0000313" key="7">
    <source>
        <dbReference type="EMBL" id="KAA5401124.1"/>
    </source>
</evidence>
<dbReference type="GO" id="GO:0000155">
    <property type="term" value="F:phosphorelay sensor kinase activity"/>
    <property type="evidence" value="ECO:0007669"/>
    <property type="project" value="TreeGrafter"/>
</dbReference>
<evidence type="ECO:0000259" key="5">
    <source>
        <dbReference type="PROSITE" id="PS50109"/>
    </source>
</evidence>
<dbReference type="InterPro" id="IPR004358">
    <property type="entry name" value="Sig_transdc_His_kin-like_C"/>
</dbReference>
<feature type="domain" description="Response regulatory" evidence="6">
    <location>
        <begin position="170"/>
        <end position="285"/>
    </location>
</feature>
<keyword evidence="7" id="KW-0808">Transferase</keyword>
<dbReference type="EMBL" id="VVYX01000367">
    <property type="protein sequence ID" value="KAA5401124.1"/>
    <property type="molecule type" value="Genomic_DNA"/>
</dbReference>
<dbReference type="FunFam" id="3.40.50.2300:FF:000138">
    <property type="entry name" value="Two-component system sensor histidine kinase/response regulator"/>
    <property type="match status" value="1"/>
</dbReference>
<dbReference type="PANTHER" id="PTHR43547">
    <property type="entry name" value="TWO-COMPONENT HISTIDINE KINASE"/>
    <property type="match status" value="1"/>
</dbReference>
<dbReference type="SUPFAM" id="SSF52172">
    <property type="entry name" value="CheY-like"/>
    <property type="match status" value="1"/>
</dbReference>
<dbReference type="SMART" id="SM00448">
    <property type="entry name" value="REC"/>
    <property type="match status" value="1"/>
</dbReference>
<dbReference type="SUPFAM" id="SSF55874">
    <property type="entry name" value="ATPase domain of HSP90 chaperone/DNA topoisomerase II/histidine kinase"/>
    <property type="match status" value="1"/>
</dbReference>
<dbReference type="PROSITE" id="PS50109">
    <property type="entry name" value="HIS_KIN"/>
    <property type="match status" value="1"/>
</dbReference>
<feature type="non-terminal residue" evidence="7">
    <location>
        <position position="350"/>
    </location>
</feature>
<dbReference type="PANTHER" id="PTHR43547:SF2">
    <property type="entry name" value="HYBRID SIGNAL TRANSDUCTION HISTIDINE KINASE C"/>
    <property type="match status" value="1"/>
</dbReference>
<evidence type="ECO:0000256" key="4">
    <source>
        <dbReference type="PROSITE-ProRule" id="PRU00169"/>
    </source>
</evidence>
<keyword evidence="3 4" id="KW-0597">Phosphoprotein</keyword>
<dbReference type="Proteomes" id="UP000482653">
    <property type="component" value="Unassembled WGS sequence"/>
</dbReference>
<evidence type="ECO:0000256" key="1">
    <source>
        <dbReference type="ARBA" id="ARBA00000085"/>
    </source>
</evidence>
<dbReference type="InterPro" id="IPR001789">
    <property type="entry name" value="Sig_transdc_resp-reg_receiver"/>
</dbReference>
<dbReference type="EC" id="2.7.13.3" evidence="2"/>
<comment type="caution">
    <text evidence="7">The sequence shown here is derived from an EMBL/GenBank/DDBJ whole genome shotgun (WGS) entry which is preliminary data.</text>
</comment>
<dbReference type="AlphaFoldDB" id="A0A6L3JQC2"/>
<feature type="non-terminal residue" evidence="7">
    <location>
        <position position="1"/>
    </location>
</feature>
<dbReference type="Pfam" id="PF00072">
    <property type="entry name" value="Response_reg"/>
    <property type="match status" value="1"/>
</dbReference>
<reference evidence="7 8" key="1">
    <citation type="journal article" date="2019" name="Nat. Med.">
        <title>A library of human gut bacterial isolates paired with longitudinal multiomics data enables mechanistic microbiome research.</title>
        <authorList>
            <person name="Poyet M."/>
            <person name="Groussin M."/>
            <person name="Gibbons S.M."/>
            <person name="Avila-Pacheco J."/>
            <person name="Jiang X."/>
            <person name="Kearney S.M."/>
            <person name="Perrotta A.R."/>
            <person name="Berdy B."/>
            <person name="Zhao S."/>
            <person name="Lieberman T.D."/>
            <person name="Swanson P.K."/>
            <person name="Smith M."/>
            <person name="Roesemann S."/>
            <person name="Alexander J.E."/>
            <person name="Rich S.A."/>
            <person name="Livny J."/>
            <person name="Vlamakis H."/>
            <person name="Clish C."/>
            <person name="Bullock K."/>
            <person name="Deik A."/>
            <person name="Scott J."/>
            <person name="Pierce K.A."/>
            <person name="Xavier R.J."/>
            <person name="Alm E.J."/>
        </authorList>
    </citation>
    <scope>NUCLEOTIDE SEQUENCE [LARGE SCALE GENOMIC DNA]</scope>
    <source>
        <strain evidence="7 8">BIOML-A8</strain>
    </source>
</reference>
<accession>A0A6L3JQC2</accession>
<dbReference type="Gene3D" id="3.40.50.2300">
    <property type="match status" value="1"/>
</dbReference>
<proteinExistence type="predicted"/>
<comment type="catalytic activity">
    <reaction evidence="1">
        <text>ATP + protein L-histidine = ADP + protein N-phospho-L-histidine.</text>
        <dbReference type="EC" id="2.7.13.3"/>
    </reaction>
</comment>
<dbReference type="SMART" id="SM00387">
    <property type="entry name" value="HATPase_c"/>
    <property type="match status" value="1"/>
</dbReference>
<keyword evidence="7" id="KW-0418">Kinase</keyword>
<sequence>INIIFETNFESQEVWLDRNKMDSIIRNLMTNALKYTCQGGNVTVQTQKNKSHWFITITDTGIGIPANEQKKMFKSLFRGNNAINLQITGSGIGMLLTYKLIKSHAGKISMSSIENVGTTFKLAFPIKSRKYNYRIFKKADVIDPLPVIEGNPEELVKEIKNKPAKTHAASILIVEDNMELRTFLLHTLSEDYNVSDVGNGQEALDFIKERQPDLILSDVMMPIMNGDKMCNILKNNIETSHIPIILLTALNDKESIIKGLQTKADKYIVKPFDMEVLKANIANVLANREIMKKRFSQFKFNADEVSDDPTISLEQEFLLKATNIIKSSINKEMNVENLRDAMNMSRSSLY</sequence>
<dbReference type="PRINTS" id="PR00344">
    <property type="entry name" value="BCTRLSENSOR"/>
</dbReference>
<dbReference type="InterPro" id="IPR036890">
    <property type="entry name" value="HATPase_C_sf"/>
</dbReference>
<dbReference type="Pfam" id="PF02518">
    <property type="entry name" value="HATPase_c"/>
    <property type="match status" value="1"/>
</dbReference>
<dbReference type="InterPro" id="IPR011006">
    <property type="entry name" value="CheY-like_superfamily"/>
</dbReference>
<evidence type="ECO:0000259" key="6">
    <source>
        <dbReference type="PROSITE" id="PS50110"/>
    </source>
</evidence>
<feature type="modified residue" description="4-aspartylphosphate" evidence="4">
    <location>
        <position position="218"/>
    </location>
</feature>
<dbReference type="RefSeq" id="WP_149948644.1">
    <property type="nucleotide sequence ID" value="NZ_VVYX01000367.1"/>
</dbReference>
<evidence type="ECO:0000313" key="8">
    <source>
        <dbReference type="Proteomes" id="UP000482653"/>
    </source>
</evidence>
<name>A0A6L3JQC2_9BACE</name>
<dbReference type="InterPro" id="IPR003594">
    <property type="entry name" value="HATPase_dom"/>
</dbReference>
<protein>
    <recommendedName>
        <fullName evidence="2">histidine kinase</fullName>
        <ecNumber evidence="2">2.7.13.3</ecNumber>
    </recommendedName>
</protein>
<organism evidence="7 8">
    <name type="scientific">Bacteroides cellulosilyticus</name>
    <dbReference type="NCBI Taxonomy" id="246787"/>
    <lineage>
        <taxon>Bacteria</taxon>
        <taxon>Pseudomonadati</taxon>
        <taxon>Bacteroidota</taxon>
        <taxon>Bacteroidia</taxon>
        <taxon>Bacteroidales</taxon>
        <taxon>Bacteroidaceae</taxon>
        <taxon>Bacteroides</taxon>
    </lineage>
</organism>
<dbReference type="Gene3D" id="3.30.565.10">
    <property type="entry name" value="Histidine kinase-like ATPase, C-terminal domain"/>
    <property type="match status" value="1"/>
</dbReference>
<evidence type="ECO:0000256" key="3">
    <source>
        <dbReference type="ARBA" id="ARBA00022553"/>
    </source>
</evidence>